<evidence type="ECO:0000313" key="3">
    <source>
        <dbReference type="WBParaSite" id="MBELARI_LOCUS13732"/>
    </source>
</evidence>
<feature type="signal peptide" evidence="1">
    <location>
        <begin position="1"/>
        <end position="16"/>
    </location>
</feature>
<reference evidence="3" key="1">
    <citation type="submission" date="2024-02" db="UniProtKB">
        <authorList>
            <consortium name="WormBaseParasite"/>
        </authorList>
    </citation>
    <scope>IDENTIFICATION</scope>
</reference>
<sequence length="208" mass="25185">MLLLVTTFFCFTLISANSDHQHKFLRSRRQYPMTHWPPPNATRTRSLSNTYATDGDETANSQIYNLLTRTITQGFTTWRIKQFNDRVWLDRYRRSFWFGQRYYRLDNRYWLETRDTCAYELDPVAKSQLHYEEPNPGSTNIQIHEIIYQCQRYVEYCCGLRCCRNEDLFKKPEKQRHMRNPWDYGSEVASIFTSKFLLFPMISYLFLN</sequence>
<feature type="chain" id="PRO_5042000049" evidence="1">
    <location>
        <begin position="17"/>
        <end position="208"/>
    </location>
</feature>
<accession>A0AAF3EIA2</accession>
<evidence type="ECO:0000313" key="2">
    <source>
        <dbReference type="Proteomes" id="UP000887575"/>
    </source>
</evidence>
<organism evidence="2 3">
    <name type="scientific">Mesorhabditis belari</name>
    <dbReference type="NCBI Taxonomy" id="2138241"/>
    <lineage>
        <taxon>Eukaryota</taxon>
        <taxon>Metazoa</taxon>
        <taxon>Ecdysozoa</taxon>
        <taxon>Nematoda</taxon>
        <taxon>Chromadorea</taxon>
        <taxon>Rhabditida</taxon>
        <taxon>Rhabditina</taxon>
        <taxon>Rhabditomorpha</taxon>
        <taxon>Rhabditoidea</taxon>
        <taxon>Rhabditidae</taxon>
        <taxon>Mesorhabditinae</taxon>
        <taxon>Mesorhabditis</taxon>
    </lineage>
</organism>
<keyword evidence="2" id="KW-1185">Reference proteome</keyword>
<evidence type="ECO:0000256" key="1">
    <source>
        <dbReference type="SAM" id="SignalP"/>
    </source>
</evidence>
<dbReference type="Proteomes" id="UP000887575">
    <property type="component" value="Unassembled WGS sequence"/>
</dbReference>
<dbReference type="AlphaFoldDB" id="A0AAF3EIA2"/>
<dbReference type="WBParaSite" id="MBELARI_LOCUS13732">
    <property type="protein sequence ID" value="MBELARI_LOCUS13732"/>
    <property type="gene ID" value="MBELARI_LOCUS13732"/>
</dbReference>
<proteinExistence type="predicted"/>
<keyword evidence="1" id="KW-0732">Signal</keyword>
<name>A0AAF3EIA2_9BILA</name>
<protein>
    <submittedName>
        <fullName evidence="3">CX domain-containing protein</fullName>
    </submittedName>
</protein>